<gene>
    <name evidence="2" type="ORF">MPLG2_3921</name>
</gene>
<dbReference type="OrthoDB" id="5951444at2"/>
<dbReference type="KEGG" id="mgg:MPLG2_3921"/>
<dbReference type="Pfam" id="PF08818">
    <property type="entry name" value="DUF1801"/>
    <property type="match status" value="1"/>
</dbReference>
<evidence type="ECO:0000313" key="3">
    <source>
        <dbReference type="Proteomes" id="UP000238164"/>
    </source>
</evidence>
<keyword evidence="3" id="KW-1185">Reference proteome</keyword>
<reference evidence="2 3" key="1">
    <citation type="submission" date="2018-02" db="EMBL/GenBank/DDBJ databases">
        <authorList>
            <person name="Cohen D.B."/>
            <person name="Kent A.D."/>
        </authorList>
    </citation>
    <scope>NUCLEOTIDE SEQUENCE [LARGE SCALE GENOMIC DNA]</scope>
    <source>
        <strain evidence="2">1</strain>
    </source>
</reference>
<dbReference type="Proteomes" id="UP000238164">
    <property type="component" value="Chromosome 1"/>
</dbReference>
<dbReference type="InterPro" id="IPR014922">
    <property type="entry name" value="YdhG-like"/>
</dbReference>
<evidence type="ECO:0000313" key="2">
    <source>
        <dbReference type="EMBL" id="SPD88951.1"/>
    </source>
</evidence>
<sequence>MQTQPTSASVPDFLAAVPDERRRADARQICALLTEVTGEPAVMWGDSIVGFGSRTLRYPDGRETPWMLVGFSARKAATVLYLAEGFEQHAELLGRLGPHSIGKSCLYLKRLDAVDTAVLRDLVTDSVRAGRADG</sequence>
<protein>
    <recommendedName>
        <fullName evidence="1">YdhG-like domain-containing protein</fullName>
    </recommendedName>
</protein>
<proteinExistence type="predicted"/>
<evidence type="ECO:0000259" key="1">
    <source>
        <dbReference type="Pfam" id="PF08818"/>
    </source>
</evidence>
<feature type="domain" description="YdhG-like" evidence="1">
    <location>
        <begin position="22"/>
        <end position="126"/>
    </location>
</feature>
<accession>A0A2N9JMY3</accession>
<dbReference type="RefSeq" id="WP_105187342.1">
    <property type="nucleotide sequence ID" value="NZ_BAAAGO010000016.1"/>
</dbReference>
<dbReference type="EMBL" id="LT985188">
    <property type="protein sequence ID" value="SPD88951.1"/>
    <property type="molecule type" value="Genomic_DNA"/>
</dbReference>
<name>A0A2N9JMY3_9ACTN</name>
<organism evidence="2 3">
    <name type="scientific">Micropruina glycogenica</name>
    <dbReference type="NCBI Taxonomy" id="75385"/>
    <lineage>
        <taxon>Bacteria</taxon>
        <taxon>Bacillati</taxon>
        <taxon>Actinomycetota</taxon>
        <taxon>Actinomycetes</taxon>
        <taxon>Propionibacteriales</taxon>
        <taxon>Nocardioidaceae</taxon>
        <taxon>Micropruina</taxon>
    </lineage>
</organism>
<dbReference type="AlphaFoldDB" id="A0A2N9JMY3"/>